<evidence type="ECO:0000256" key="11">
    <source>
        <dbReference type="RuleBase" id="RU003357"/>
    </source>
</evidence>
<dbReference type="InterPro" id="IPR039426">
    <property type="entry name" value="TonB-dep_rcpt-like"/>
</dbReference>
<dbReference type="PROSITE" id="PS52016">
    <property type="entry name" value="TONB_DEPENDENT_REC_3"/>
    <property type="match status" value="1"/>
</dbReference>
<name>U6RD95_9BACT</name>
<comment type="subcellular location">
    <subcellularLocation>
        <location evidence="1 10">Cell outer membrane</location>
        <topology evidence="1 10">Multi-pass membrane protein</topology>
    </subcellularLocation>
</comment>
<keyword evidence="3 10" id="KW-1134">Transmembrane beta strand</keyword>
<dbReference type="GO" id="GO:0015344">
    <property type="term" value="F:siderophore uptake transmembrane transporter activity"/>
    <property type="evidence" value="ECO:0007669"/>
    <property type="project" value="TreeGrafter"/>
</dbReference>
<evidence type="ECO:0000256" key="6">
    <source>
        <dbReference type="ARBA" id="ARBA00023077"/>
    </source>
</evidence>
<evidence type="ECO:0000256" key="8">
    <source>
        <dbReference type="ARBA" id="ARBA00023170"/>
    </source>
</evidence>
<dbReference type="GO" id="GO:0044718">
    <property type="term" value="P:siderophore transmembrane transport"/>
    <property type="evidence" value="ECO:0007669"/>
    <property type="project" value="TreeGrafter"/>
</dbReference>
<keyword evidence="8" id="KW-0675">Receptor</keyword>
<dbReference type="PATRIC" id="fig|1121098.3.peg.3288"/>
<accession>U6RD95</accession>
<organism evidence="15 16">
    <name type="scientific">Phocaeicola massiliensis B84634 = Timone 84634 = DSM 17679 = JCM 13223</name>
    <dbReference type="NCBI Taxonomy" id="1121098"/>
    <lineage>
        <taxon>Bacteria</taxon>
        <taxon>Pseudomonadati</taxon>
        <taxon>Bacteroidota</taxon>
        <taxon>Bacteroidia</taxon>
        <taxon>Bacteroidales</taxon>
        <taxon>Bacteroidaceae</taxon>
        <taxon>Phocaeicola</taxon>
    </lineage>
</organism>
<comment type="similarity">
    <text evidence="10 11">Belongs to the TonB-dependent receptor family.</text>
</comment>
<keyword evidence="5" id="KW-0732">Signal</keyword>
<dbReference type="RefSeq" id="WP_005943310.1">
    <property type="nucleotide sequence ID" value="NZ_KB905473.1"/>
</dbReference>
<dbReference type="Gene3D" id="2.40.170.20">
    <property type="entry name" value="TonB-dependent receptor, beta-barrel domain"/>
    <property type="match status" value="1"/>
</dbReference>
<dbReference type="EMBL" id="AQHY01000046">
    <property type="protein sequence ID" value="EOA52052.1"/>
    <property type="molecule type" value="Genomic_DNA"/>
</dbReference>
<evidence type="ECO:0000256" key="2">
    <source>
        <dbReference type="ARBA" id="ARBA00022448"/>
    </source>
</evidence>
<evidence type="ECO:0000256" key="5">
    <source>
        <dbReference type="ARBA" id="ARBA00022729"/>
    </source>
</evidence>
<dbReference type="InterPro" id="IPR023996">
    <property type="entry name" value="TonB-dep_OMP_SusC/RagA"/>
</dbReference>
<dbReference type="NCBIfam" id="TIGR04057">
    <property type="entry name" value="SusC_RagA_signa"/>
    <property type="match status" value="1"/>
</dbReference>
<feature type="domain" description="TonB-dependent receptor plug" evidence="13">
    <location>
        <begin position="43"/>
        <end position="167"/>
    </location>
</feature>
<evidence type="ECO:0000313" key="16">
    <source>
        <dbReference type="Proteomes" id="UP000017831"/>
    </source>
</evidence>
<dbReference type="Pfam" id="PF07715">
    <property type="entry name" value="Plug"/>
    <property type="match status" value="1"/>
</dbReference>
<dbReference type="PANTHER" id="PTHR30069">
    <property type="entry name" value="TONB-DEPENDENT OUTER MEMBRANE RECEPTOR"/>
    <property type="match status" value="1"/>
</dbReference>
<dbReference type="NCBIfam" id="TIGR04056">
    <property type="entry name" value="OMP_RagA_SusC"/>
    <property type="match status" value="1"/>
</dbReference>
<dbReference type="SUPFAM" id="SSF56935">
    <property type="entry name" value="Porins"/>
    <property type="match status" value="1"/>
</dbReference>
<dbReference type="FunFam" id="2.170.130.10:FF:000008">
    <property type="entry name" value="SusC/RagA family TonB-linked outer membrane protein"/>
    <property type="match status" value="1"/>
</dbReference>
<evidence type="ECO:0000313" key="15">
    <source>
        <dbReference type="EMBL" id="EOA53163.1"/>
    </source>
</evidence>
<dbReference type="eggNOG" id="COG4771">
    <property type="taxonomic scope" value="Bacteria"/>
</dbReference>
<keyword evidence="6 11" id="KW-0798">TonB box</keyword>
<gene>
    <name evidence="15" type="ORF">HMPREF1534_03238</name>
    <name evidence="14" type="ORF">HMPREF1534_03986</name>
</gene>
<feature type="domain" description="TonB-dependent receptor-like beta-barrel" evidence="12">
    <location>
        <begin position="404"/>
        <end position="906"/>
    </location>
</feature>
<reference evidence="15 16" key="1">
    <citation type="submission" date="2013-04" db="EMBL/GenBank/DDBJ databases">
        <title>The Genome Sequence of Bacteroides massiliensis DSM 17679.</title>
        <authorList>
            <consortium name="The Broad Institute Genomics Platform"/>
            <person name="Earl A."/>
            <person name="Ward D."/>
            <person name="Feldgarden M."/>
            <person name="Gevers D."/>
            <person name="Martens E."/>
            <person name="Fenner L."/>
            <person name="Roux V."/>
            <person name="Mallet M.N."/>
            <person name="Raoult D."/>
            <person name="Walker B."/>
            <person name="Young S."/>
            <person name="Zeng Q."/>
            <person name="Gargeya S."/>
            <person name="Fitzgerald M."/>
            <person name="Haas B."/>
            <person name="Abouelleil A."/>
            <person name="Allen A.W."/>
            <person name="Alvarado L."/>
            <person name="Arachchi H.M."/>
            <person name="Berlin A.M."/>
            <person name="Chapman S.B."/>
            <person name="Gainer-Dewar J."/>
            <person name="Goldberg J."/>
            <person name="Griggs A."/>
            <person name="Gujja S."/>
            <person name="Hansen M."/>
            <person name="Howarth C."/>
            <person name="Imamovic A."/>
            <person name="Ireland A."/>
            <person name="Larimer J."/>
            <person name="McCowan C."/>
            <person name="Murphy C."/>
            <person name="Pearson M."/>
            <person name="Poon T.W."/>
            <person name="Priest M."/>
            <person name="Roberts A."/>
            <person name="Saif S."/>
            <person name="Shea T."/>
            <person name="Sisk P."/>
            <person name="Sykes S."/>
            <person name="Wortman J."/>
            <person name="Nusbaum C."/>
            <person name="Birren B."/>
        </authorList>
    </citation>
    <scope>NUCLEOTIDE SEQUENCE [LARGE SCALE GENOMIC DNA]</scope>
    <source>
        <strain evidence="16">B84634 / Timone 84634 / DSM 17679 / JCM 13223</strain>
        <strain evidence="15">DSM 17679</strain>
    </source>
</reference>
<evidence type="ECO:0000256" key="9">
    <source>
        <dbReference type="ARBA" id="ARBA00023237"/>
    </source>
</evidence>
<protein>
    <submittedName>
        <fullName evidence="15">SusC/RagA family TonB-linked outer membrane protein</fullName>
    </submittedName>
</protein>
<dbReference type="Proteomes" id="UP000017831">
    <property type="component" value="Unassembled WGS sequence"/>
</dbReference>
<comment type="caution">
    <text evidence="15">The sequence shown here is derived from an EMBL/GenBank/DDBJ whole genome shotgun (WGS) entry which is preliminary data.</text>
</comment>
<dbReference type="PANTHER" id="PTHR30069:SF29">
    <property type="entry name" value="HEMOGLOBIN AND HEMOGLOBIN-HAPTOGLOBIN-BINDING PROTEIN 1-RELATED"/>
    <property type="match status" value="1"/>
</dbReference>
<dbReference type="InterPro" id="IPR036942">
    <property type="entry name" value="Beta-barrel_TonB_sf"/>
</dbReference>
<evidence type="ECO:0000256" key="4">
    <source>
        <dbReference type="ARBA" id="ARBA00022692"/>
    </source>
</evidence>
<dbReference type="Pfam" id="PF00593">
    <property type="entry name" value="TonB_dep_Rec_b-barrel"/>
    <property type="match status" value="1"/>
</dbReference>
<dbReference type="HOGENOM" id="CLU_004317_0_1_10"/>
<dbReference type="EMBL" id="AQHY01000038">
    <property type="protein sequence ID" value="EOA53163.1"/>
    <property type="molecule type" value="Genomic_DNA"/>
</dbReference>
<dbReference type="STRING" id="1121098.HMPREF1534_03238"/>
<dbReference type="InterPro" id="IPR012910">
    <property type="entry name" value="Plug_dom"/>
</dbReference>
<evidence type="ECO:0000259" key="12">
    <source>
        <dbReference type="Pfam" id="PF00593"/>
    </source>
</evidence>
<proteinExistence type="inferred from homology"/>
<dbReference type="InterPro" id="IPR037066">
    <property type="entry name" value="Plug_dom_sf"/>
</dbReference>
<evidence type="ECO:0000256" key="1">
    <source>
        <dbReference type="ARBA" id="ARBA00004571"/>
    </source>
</evidence>
<keyword evidence="9 10" id="KW-0998">Cell outer membrane</keyword>
<evidence type="ECO:0000256" key="3">
    <source>
        <dbReference type="ARBA" id="ARBA00022452"/>
    </source>
</evidence>
<evidence type="ECO:0000313" key="14">
    <source>
        <dbReference type="EMBL" id="EOA52052.1"/>
    </source>
</evidence>
<dbReference type="InterPro" id="IPR000531">
    <property type="entry name" value="Beta-barrel_TonB"/>
</dbReference>
<evidence type="ECO:0000256" key="7">
    <source>
        <dbReference type="ARBA" id="ARBA00023136"/>
    </source>
</evidence>
<dbReference type="Gene3D" id="2.170.130.10">
    <property type="entry name" value="TonB-dependent receptor, plug domain"/>
    <property type="match status" value="1"/>
</dbReference>
<sequence>MVISFIGMATQEVAIKANLQIFLKADAEVLDEVMVVAYGTAKKASFTGAASTISAKKILKDIPINSFEEVLQGSAPGVTVNSNSGQPGAALSIRLRGTGSMNAGNEPLYVIDGIPVVSGDVAVSGVSGDTKSFNIMSSLNPSDIENITILKDAAAASLYGSRAANGVVLITTKKGQEGKTTISFKANWGITDWATKNRETVNGDQQRELTYEAFYNEGILYKDYDEVQAKQYAQQNVDVWAPKLDRYSDWESALFKSNGSMENYEFAAQGGNENTNFYASLAYKNEKGMVESSWMKGFFGRANVSHKSNDGKIKMGVNISMSKQSSSQVSEGYAYANPYFVTRWYAIPNIPIYNEDGSFYEGFPIANLGVANPVKDMNLDKSLSSVFRSSNSLWASYEIIKGLILKQTLSYDYIMNEATTHWPKASHNGNLHQGLMIKIPYQNHNIYSSTVLNYITTINEKHNVDVLIGWDVDDKKETYVEAVGKGYSTDLLPELENSSTPMTASSGYSRDRLLSVLSRFNYDYAGKYYISANYRRDGSSRLGINKRWGNFWSVSGAWRISSENFMQGLPWINDLKLRVSYGINGTLPSKLYSHLSLMSTGYDYQDKPGIAPGTIPNPDLAWERNKNFNVGFDTRLFERLSFSFDYYNRLTTDLLQDVPTSMTVGFTSALKNVGSMINRGVEIDISYDIFKHSAIQWTTGLALSHNKNKIDKLYDGKDIISGSSILREGESYYSWWAREWAGVDPQTGEEQWVLNTQNKDGSLNKELTKNPGEAQRIIIGTPDPKLTGGWRNSLSWKGLEFNALFSFSLGGKLLDDACLTYTDTDGENAYYAIGKQQLNRWQKPGDITDVPRRINNYTYARYSSDRHMHTNNYLRLKSVSLSYSLPKQWLNPLNINNLRVFVSGSNLLTFQSYDNVDPEQPINGNVNFAFPAMKSVSFGLELSL</sequence>
<dbReference type="InterPro" id="IPR023997">
    <property type="entry name" value="TonB-dep_OMP_SusC/RagA_CS"/>
</dbReference>
<dbReference type="AlphaFoldDB" id="U6RD95"/>
<evidence type="ECO:0000256" key="10">
    <source>
        <dbReference type="PROSITE-ProRule" id="PRU01360"/>
    </source>
</evidence>
<keyword evidence="16" id="KW-1185">Reference proteome</keyword>
<dbReference type="GO" id="GO:0009279">
    <property type="term" value="C:cell outer membrane"/>
    <property type="evidence" value="ECO:0007669"/>
    <property type="project" value="UniProtKB-SubCell"/>
</dbReference>
<evidence type="ECO:0000259" key="13">
    <source>
        <dbReference type="Pfam" id="PF07715"/>
    </source>
</evidence>
<keyword evidence="7 10" id="KW-0472">Membrane</keyword>
<keyword evidence="2 10" id="KW-0813">Transport</keyword>
<keyword evidence="4 10" id="KW-0812">Transmembrane</keyword>
<dbReference type="GeneID" id="60060900"/>